<dbReference type="AlphaFoldDB" id="A0A0F9CPI3"/>
<dbReference type="EMBL" id="LAZR01045578">
    <property type="protein sequence ID" value="KKK98531.1"/>
    <property type="molecule type" value="Genomic_DNA"/>
</dbReference>
<reference evidence="1" key="1">
    <citation type="journal article" date="2015" name="Nature">
        <title>Complex archaea that bridge the gap between prokaryotes and eukaryotes.</title>
        <authorList>
            <person name="Spang A."/>
            <person name="Saw J.H."/>
            <person name="Jorgensen S.L."/>
            <person name="Zaremba-Niedzwiedzka K."/>
            <person name="Martijn J."/>
            <person name="Lind A.E."/>
            <person name="van Eijk R."/>
            <person name="Schleper C."/>
            <person name="Guy L."/>
            <person name="Ettema T.J."/>
        </authorList>
    </citation>
    <scope>NUCLEOTIDE SEQUENCE</scope>
</reference>
<evidence type="ECO:0000313" key="1">
    <source>
        <dbReference type="EMBL" id="KKK98531.1"/>
    </source>
</evidence>
<accession>A0A0F9CPI3</accession>
<protein>
    <submittedName>
        <fullName evidence="1">Uncharacterized protein</fullName>
    </submittedName>
</protein>
<proteinExistence type="predicted"/>
<organism evidence="1">
    <name type="scientific">marine sediment metagenome</name>
    <dbReference type="NCBI Taxonomy" id="412755"/>
    <lineage>
        <taxon>unclassified sequences</taxon>
        <taxon>metagenomes</taxon>
        <taxon>ecological metagenomes</taxon>
    </lineage>
</organism>
<sequence>MNDKRSRQYLSTEELEKQDSSVLNFRDLKRVARSRFWAKTVSPKDEGDAIEGMPVDHLRLYVAGKHPDYS</sequence>
<comment type="caution">
    <text evidence="1">The sequence shown here is derived from an EMBL/GenBank/DDBJ whole genome shotgun (WGS) entry which is preliminary data.</text>
</comment>
<name>A0A0F9CPI3_9ZZZZ</name>
<gene>
    <name evidence="1" type="ORF">LCGC14_2641810</name>
</gene>